<accession>A0ABN2TGK1</accession>
<evidence type="ECO:0000313" key="11">
    <source>
        <dbReference type="Proteomes" id="UP001499854"/>
    </source>
</evidence>
<evidence type="ECO:0000313" key="10">
    <source>
        <dbReference type="EMBL" id="GAA2008785.1"/>
    </source>
</evidence>
<feature type="transmembrane region" description="Helical" evidence="8">
    <location>
        <begin position="232"/>
        <end position="255"/>
    </location>
</feature>
<feature type="transmembrane region" description="Helical" evidence="8">
    <location>
        <begin position="115"/>
        <end position="133"/>
    </location>
</feature>
<keyword evidence="6 8" id="KW-0472">Membrane</keyword>
<evidence type="ECO:0000256" key="6">
    <source>
        <dbReference type="ARBA" id="ARBA00023136"/>
    </source>
</evidence>
<dbReference type="PANTHER" id="PTHR42718">
    <property type="entry name" value="MAJOR FACILITATOR SUPERFAMILY MULTIDRUG TRANSPORTER MFSC"/>
    <property type="match status" value="1"/>
</dbReference>
<keyword evidence="4 8" id="KW-0812">Transmembrane</keyword>
<protein>
    <recommendedName>
        <fullName evidence="9">Major facilitator superfamily (MFS) profile domain-containing protein</fullName>
    </recommendedName>
</protein>
<feature type="region of interest" description="Disordered" evidence="7">
    <location>
        <begin position="507"/>
        <end position="552"/>
    </location>
</feature>
<feature type="transmembrane region" description="Helical" evidence="8">
    <location>
        <begin position="207"/>
        <end position="226"/>
    </location>
</feature>
<evidence type="ECO:0000259" key="9">
    <source>
        <dbReference type="PROSITE" id="PS50850"/>
    </source>
</evidence>
<dbReference type="CDD" id="cd17321">
    <property type="entry name" value="MFS_MMR_MDR_like"/>
    <property type="match status" value="1"/>
</dbReference>
<dbReference type="InterPro" id="IPR020846">
    <property type="entry name" value="MFS_dom"/>
</dbReference>
<dbReference type="InterPro" id="IPR004638">
    <property type="entry name" value="EmrB-like"/>
</dbReference>
<dbReference type="Gene3D" id="1.20.1250.20">
    <property type="entry name" value="MFS general substrate transporter like domains"/>
    <property type="match status" value="1"/>
</dbReference>
<evidence type="ECO:0000256" key="3">
    <source>
        <dbReference type="ARBA" id="ARBA00022475"/>
    </source>
</evidence>
<feature type="transmembrane region" description="Helical" evidence="8">
    <location>
        <begin position="172"/>
        <end position="195"/>
    </location>
</feature>
<evidence type="ECO:0000256" key="2">
    <source>
        <dbReference type="ARBA" id="ARBA00022448"/>
    </source>
</evidence>
<dbReference type="PROSITE" id="PS50850">
    <property type="entry name" value="MFS"/>
    <property type="match status" value="1"/>
</dbReference>
<dbReference type="InterPro" id="IPR036259">
    <property type="entry name" value="MFS_trans_sf"/>
</dbReference>
<dbReference type="InterPro" id="IPR011701">
    <property type="entry name" value="MFS"/>
</dbReference>
<feature type="transmembrane region" description="Helical" evidence="8">
    <location>
        <begin position="86"/>
        <end position="109"/>
    </location>
</feature>
<organism evidence="10 11">
    <name type="scientific">Catenulispora subtropica</name>
    <dbReference type="NCBI Taxonomy" id="450798"/>
    <lineage>
        <taxon>Bacteria</taxon>
        <taxon>Bacillati</taxon>
        <taxon>Actinomycetota</taxon>
        <taxon>Actinomycetes</taxon>
        <taxon>Catenulisporales</taxon>
        <taxon>Catenulisporaceae</taxon>
        <taxon>Catenulispora</taxon>
    </lineage>
</organism>
<feature type="compositionally biased region" description="Basic and acidic residues" evidence="7">
    <location>
        <begin position="534"/>
        <end position="543"/>
    </location>
</feature>
<evidence type="ECO:0000256" key="1">
    <source>
        <dbReference type="ARBA" id="ARBA00004651"/>
    </source>
</evidence>
<evidence type="ECO:0000256" key="7">
    <source>
        <dbReference type="SAM" id="MobiDB-lite"/>
    </source>
</evidence>
<dbReference type="Proteomes" id="UP001499854">
    <property type="component" value="Unassembled WGS sequence"/>
</dbReference>
<sequence length="552" mass="55349">MRIRGRASQTGEPSLRRSLVLATLCLSLLVVSVDNTILNIALPALVRQLHATDSQLQWIVDSYAVVFGGLLLTAGGLGDRFGRKPVFLAGLLVFGAGSAGSAFAGSVGVLVASRAVMGVGAAGVMPATLSILMDVYRDPGPRARAVGLWSATTGLGIAIGPIAGGWLLSRYWWGSVFLVNVPIVVLGVAAALLLVPDSRDPEHRRADVLGVVLSVAGMSALLWAVIEIPQRGWTSPAVLGVGAVAAGLLAAFVLAERRAPEPMIVLGPFRDRRFSVAMTAVAFAVFTLMGAMFLLTQYLQFALGYSAFAAGIRILPVAGVLAVAAPLSTVLDRLAGTKAVVAAALALIGAGLWLASGTTPADGFPHLLPALLLLGCGAGLAVAPGTAAVLGALPRERAGVGSGTNGTALQVGGALGVAVLGAVLSGRYQGRMSALLAGHAMPEPARRAITGSLGGALAVAQQAGGALGTQLAAVARVAFVDGMGLAFGAAAVVAFAAAGLVLAALPSRSRSAPSRSAPSGPASGESGSVPTSAEDPRIPDPRRSRAATPPAS</sequence>
<evidence type="ECO:0000256" key="4">
    <source>
        <dbReference type="ARBA" id="ARBA00022692"/>
    </source>
</evidence>
<keyword evidence="11" id="KW-1185">Reference proteome</keyword>
<feature type="transmembrane region" description="Helical" evidence="8">
    <location>
        <begin position="339"/>
        <end position="356"/>
    </location>
</feature>
<keyword evidence="3" id="KW-1003">Cell membrane</keyword>
<feature type="transmembrane region" description="Helical" evidence="8">
    <location>
        <begin position="145"/>
        <end position="166"/>
    </location>
</feature>
<dbReference type="Gene3D" id="1.20.1720.10">
    <property type="entry name" value="Multidrug resistance protein D"/>
    <property type="match status" value="1"/>
</dbReference>
<feature type="transmembrane region" description="Helical" evidence="8">
    <location>
        <begin position="368"/>
        <end position="393"/>
    </location>
</feature>
<gene>
    <name evidence="10" type="ORF">GCM10009838_88700</name>
</gene>
<dbReference type="NCBIfam" id="TIGR00711">
    <property type="entry name" value="efflux_EmrB"/>
    <property type="match status" value="1"/>
</dbReference>
<feature type="transmembrane region" description="Helical" evidence="8">
    <location>
        <begin position="56"/>
        <end position="74"/>
    </location>
</feature>
<feature type="transmembrane region" description="Helical" evidence="8">
    <location>
        <begin position="485"/>
        <end position="505"/>
    </location>
</feature>
<dbReference type="EMBL" id="BAAAQM010000112">
    <property type="protein sequence ID" value="GAA2008785.1"/>
    <property type="molecule type" value="Genomic_DNA"/>
</dbReference>
<comment type="caution">
    <text evidence="10">The sequence shown here is derived from an EMBL/GenBank/DDBJ whole genome shotgun (WGS) entry which is preliminary data.</text>
</comment>
<feature type="compositionally biased region" description="Low complexity" evidence="7">
    <location>
        <begin position="507"/>
        <end position="528"/>
    </location>
</feature>
<feature type="transmembrane region" description="Helical" evidence="8">
    <location>
        <begin position="305"/>
        <end position="327"/>
    </location>
</feature>
<dbReference type="Pfam" id="PF07690">
    <property type="entry name" value="MFS_1"/>
    <property type="match status" value="1"/>
</dbReference>
<comment type="subcellular location">
    <subcellularLocation>
        <location evidence="1">Cell membrane</location>
        <topology evidence="1">Multi-pass membrane protein</topology>
    </subcellularLocation>
</comment>
<reference evidence="10 11" key="1">
    <citation type="journal article" date="2019" name="Int. J. Syst. Evol. Microbiol.">
        <title>The Global Catalogue of Microorganisms (GCM) 10K type strain sequencing project: providing services to taxonomists for standard genome sequencing and annotation.</title>
        <authorList>
            <consortium name="The Broad Institute Genomics Platform"/>
            <consortium name="The Broad Institute Genome Sequencing Center for Infectious Disease"/>
            <person name="Wu L."/>
            <person name="Ma J."/>
        </authorList>
    </citation>
    <scope>NUCLEOTIDE SEQUENCE [LARGE SCALE GENOMIC DNA]</scope>
    <source>
        <strain evidence="10 11">JCM 16013</strain>
    </source>
</reference>
<dbReference type="SUPFAM" id="SSF103473">
    <property type="entry name" value="MFS general substrate transporter"/>
    <property type="match status" value="1"/>
</dbReference>
<feature type="transmembrane region" description="Helical" evidence="8">
    <location>
        <begin position="276"/>
        <end position="299"/>
    </location>
</feature>
<feature type="transmembrane region" description="Helical" evidence="8">
    <location>
        <begin position="405"/>
        <end position="424"/>
    </location>
</feature>
<evidence type="ECO:0000256" key="5">
    <source>
        <dbReference type="ARBA" id="ARBA00022989"/>
    </source>
</evidence>
<feature type="domain" description="Major facilitator superfamily (MFS) profile" evidence="9">
    <location>
        <begin position="20"/>
        <end position="509"/>
    </location>
</feature>
<name>A0ABN2TGK1_9ACTN</name>
<keyword evidence="5 8" id="KW-1133">Transmembrane helix</keyword>
<proteinExistence type="predicted"/>
<evidence type="ECO:0000256" key="8">
    <source>
        <dbReference type="SAM" id="Phobius"/>
    </source>
</evidence>
<dbReference type="PANTHER" id="PTHR42718:SF42">
    <property type="entry name" value="EXPORT PROTEIN"/>
    <property type="match status" value="1"/>
</dbReference>
<dbReference type="RefSeq" id="WP_344663284.1">
    <property type="nucleotide sequence ID" value="NZ_BAAAQM010000112.1"/>
</dbReference>
<keyword evidence="2" id="KW-0813">Transport</keyword>